<protein>
    <submittedName>
        <fullName evidence="1">Uncharacterized protein</fullName>
    </submittedName>
</protein>
<reference evidence="1" key="2">
    <citation type="journal article" date="2015" name="Data Brief">
        <title>Shoot transcriptome of the giant reed, Arundo donax.</title>
        <authorList>
            <person name="Barrero R.A."/>
            <person name="Guerrero F.D."/>
            <person name="Moolhuijzen P."/>
            <person name="Goolsby J.A."/>
            <person name="Tidwell J."/>
            <person name="Bellgard S.E."/>
            <person name="Bellgard M.I."/>
        </authorList>
    </citation>
    <scope>NUCLEOTIDE SEQUENCE</scope>
    <source>
        <tissue evidence="1">Shoot tissue taken approximately 20 cm above the soil surface</tissue>
    </source>
</reference>
<reference evidence="1" key="1">
    <citation type="submission" date="2014-09" db="EMBL/GenBank/DDBJ databases">
        <authorList>
            <person name="Magalhaes I.L.F."/>
            <person name="Oliveira U."/>
            <person name="Santos F.R."/>
            <person name="Vidigal T.H.D.A."/>
            <person name="Brescovit A.D."/>
            <person name="Santos A.J."/>
        </authorList>
    </citation>
    <scope>NUCLEOTIDE SEQUENCE</scope>
    <source>
        <tissue evidence="1">Shoot tissue taken approximately 20 cm above the soil surface</tissue>
    </source>
</reference>
<evidence type="ECO:0000313" key="1">
    <source>
        <dbReference type="EMBL" id="JAD98028.1"/>
    </source>
</evidence>
<dbReference type="EMBL" id="GBRH01199867">
    <property type="protein sequence ID" value="JAD98028.1"/>
    <property type="molecule type" value="Transcribed_RNA"/>
</dbReference>
<sequence>MVMLNYLNPFCKILLIALVF</sequence>
<proteinExistence type="predicted"/>
<accession>A0A0A9EG95</accession>
<name>A0A0A9EG95_ARUDO</name>
<dbReference type="AlphaFoldDB" id="A0A0A9EG95"/>
<organism evidence="1">
    <name type="scientific">Arundo donax</name>
    <name type="common">Giant reed</name>
    <name type="synonym">Donax arundinaceus</name>
    <dbReference type="NCBI Taxonomy" id="35708"/>
    <lineage>
        <taxon>Eukaryota</taxon>
        <taxon>Viridiplantae</taxon>
        <taxon>Streptophyta</taxon>
        <taxon>Embryophyta</taxon>
        <taxon>Tracheophyta</taxon>
        <taxon>Spermatophyta</taxon>
        <taxon>Magnoliopsida</taxon>
        <taxon>Liliopsida</taxon>
        <taxon>Poales</taxon>
        <taxon>Poaceae</taxon>
        <taxon>PACMAD clade</taxon>
        <taxon>Arundinoideae</taxon>
        <taxon>Arundineae</taxon>
        <taxon>Arundo</taxon>
    </lineage>
</organism>